<evidence type="ECO:0000313" key="1">
    <source>
        <dbReference type="EMBL" id="ANY16230.1"/>
    </source>
</evidence>
<keyword evidence="4" id="KW-1185">Reference proteome</keyword>
<accession>A0A0M7HYP7</accession>
<reference evidence="1 4" key="2">
    <citation type="submission" date="2016-07" db="EMBL/GenBank/DDBJ databases">
        <title>Complete genome sequences of Bordetella pseudohinzii.</title>
        <authorList>
            <person name="Spilker T."/>
            <person name="Darrah R."/>
            <person name="LiPuma J.J."/>
        </authorList>
    </citation>
    <scope>NUCLEOTIDE SEQUENCE [LARGE SCALE GENOMIC DNA]</scope>
    <source>
        <strain evidence="1 4">HI4681</strain>
    </source>
</reference>
<dbReference type="KEGG" id="bpdz:BBN53_10180"/>
<dbReference type="EMBL" id="CYTV01000018">
    <property type="protein sequence ID" value="CUJ15396.1"/>
    <property type="molecule type" value="Genomic_DNA"/>
</dbReference>
<protein>
    <submittedName>
        <fullName evidence="2">Protein of uncharacterized function (DUF342)</fullName>
    </submittedName>
</protein>
<dbReference type="Proteomes" id="UP000053096">
    <property type="component" value="Unassembled WGS sequence"/>
</dbReference>
<evidence type="ECO:0000313" key="3">
    <source>
        <dbReference type="Proteomes" id="UP000053096"/>
    </source>
</evidence>
<reference evidence="2 3" key="1">
    <citation type="submission" date="2015-09" db="EMBL/GenBank/DDBJ databases">
        <authorList>
            <person name="Jackson K.R."/>
            <person name="Lunt B.L."/>
            <person name="Fisher J.N.B."/>
            <person name="Gardner A.V."/>
            <person name="Bailey M.E."/>
            <person name="Deus L.M."/>
            <person name="Earl A.S."/>
            <person name="Gibby P.D."/>
            <person name="Hartmann K.A."/>
            <person name="Liu J.E."/>
            <person name="Manci A.M."/>
            <person name="Nielsen D.A."/>
            <person name="Solomon M.B."/>
            <person name="Breakwell D.P."/>
            <person name="Burnett S.H."/>
            <person name="Grose J.H."/>
        </authorList>
    </citation>
    <scope>NUCLEOTIDE SEQUENCE [LARGE SCALE GENOMIC DNA]</scope>
    <source>
        <strain evidence="2 3">2789STDY5608636</strain>
    </source>
</reference>
<dbReference type="AlphaFoldDB" id="A0A0J6C7H0"/>
<dbReference type="Proteomes" id="UP000092950">
    <property type="component" value="Chromosome"/>
</dbReference>
<gene>
    <name evidence="1" type="ORF">BBN53_10180</name>
    <name evidence="2" type="ORF">ERS370011_04032</name>
</gene>
<name>A0A0J6C7H0_9BORD</name>
<accession>A0A0J6C7H0</accession>
<evidence type="ECO:0000313" key="2">
    <source>
        <dbReference type="EMBL" id="CUJ15396.1"/>
    </source>
</evidence>
<dbReference type="RefSeq" id="WP_043211761.1">
    <property type="nucleotide sequence ID" value="NZ_CAJGUP010000221.1"/>
</dbReference>
<dbReference type="EMBL" id="CP016440">
    <property type="protein sequence ID" value="ANY16230.1"/>
    <property type="molecule type" value="Genomic_DNA"/>
</dbReference>
<proteinExistence type="predicted"/>
<evidence type="ECO:0000313" key="4">
    <source>
        <dbReference type="Proteomes" id="UP000092950"/>
    </source>
</evidence>
<organism evidence="2 3">
    <name type="scientific">Bordetella pseudohinzii</name>
    <dbReference type="NCBI Taxonomy" id="1331258"/>
    <lineage>
        <taxon>Bacteria</taxon>
        <taxon>Pseudomonadati</taxon>
        <taxon>Pseudomonadota</taxon>
        <taxon>Betaproteobacteria</taxon>
        <taxon>Burkholderiales</taxon>
        <taxon>Alcaligenaceae</taxon>
        <taxon>Bordetella</taxon>
    </lineage>
</organism>
<sequence length="294" mass="30389">MDITKAFIKAKQPCADGFRWYVRHARQDSSYQELLDALVADDRVNDACWLLDQFGPTDAVLTLDQVNAEALVFAGTIRVRGSIEVGGLLRAGRDIHAGGGITSGGAIVAGGDIKCGASLRAEGKLQAGGLIQAEWNIETGAELDCEALRAGWELLCRGAAEVGGDCIVGESLTALDDFCCAKGLRAGGGIDAAQRLQAGHGIECGADVRAGGHLGAGWGIKARGDILAEGSIRAGESLAAEGRIQAGEGYGVYAGVEVCEHAWESSARVHAARPPRELRSGCWAGPLPGLGQAA</sequence>
<dbReference type="OrthoDB" id="8956912at2"/>